<dbReference type="OrthoDB" id="40822at2759"/>
<sequence>MLVLALAAIASWALSVIIHEACHILTALLLGWRGRVSLSFNHGLDSPVAASCALPGLGSQPRTEILVRHAGWVGSMLVALGITFGLGWSAVVALPFWWTAAGAVASDALGIVVLPTSGSGFACGNFGMLRITMVRGAQSAGLVTYEPTGSRGKGRVGRRCRVVNGKRTDLSELLLSKVEREVRGGGVRGVYPQPGEAWRLFQGHTRFATSSICNLVGCHPHQWMPAQEQTAWRRAYGREATVNGHTMHWVSERANVEGYITHNGDLDFFAWHGTTYALGDVQALLGRLLGRPMPSDVDSAAVAGLLDLLRPKGLWSASVRYGYVYGALASVGDLASHCDELADPIQLESIVRLCTTEWQGLLSEAEARGSEVAAQLLAANTGESGGESELLRCYERLMRERLHARVEAGTSDPVAFAAFEPIPLPGVVLARRVAMMGLITEACSAFFFGDLLRGTLELMANAQGSFGLVLSHSLDAGGEVVFASRGQTMSIAFYPALGCVTFGSEAAATKVCMGMQNPAPKPPKRTGPDPEAEEAEEAVSFRFDLDDVAGEVVLLRWGEAPQPPAMAQGASSGILAGGPGTRHLLCCAGHDRDAVEVCRLSGGGGTSGGGWWRKAGAEGTTERVLLCVNIVQHGEQVSMWQRRLQLDGNPLLSAPPNVLCADPVGRDLLDTPRILGEITADFDARGVAAKSANLVSAWTFTNKLRQRLKRHRSGTHDGSVDILITGCEVSLWVGEQFAADLQLVYPRLRIEVLSANKLLGQLGQTMPIPSLGFRFGAATHHFDQTIVLVLSHSGGTYAPLACCSLLSGFTSNIFVVTSELDTQAARAVRSV</sequence>
<feature type="region of interest" description="Disordered" evidence="1">
    <location>
        <begin position="516"/>
        <end position="537"/>
    </location>
</feature>
<organism evidence="2 3">
    <name type="scientific">Chrysochromulina tobinii</name>
    <dbReference type="NCBI Taxonomy" id="1460289"/>
    <lineage>
        <taxon>Eukaryota</taxon>
        <taxon>Haptista</taxon>
        <taxon>Haptophyta</taxon>
        <taxon>Prymnesiophyceae</taxon>
        <taxon>Prymnesiales</taxon>
        <taxon>Chrysochromulinaceae</taxon>
        <taxon>Chrysochromulina</taxon>
    </lineage>
</organism>
<dbReference type="Proteomes" id="UP000037460">
    <property type="component" value="Unassembled WGS sequence"/>
</dbReference>
<gene>
    <name evidence="2" type="ORF">Ctob_014361</name>
</gene>
<evidence type="ECO:0000313" key="3">
    <source>
        <dbReference type="Proteomes" id="UP000037460"/>
    </source>
</evidence>
<evidence type="ECO:0000313" key="2">
    <source>
        <dbReference type="EMBL" id="KOO31789.1"/>
    </source>
</evidence>
<name>A0A0M0JYZ1_9EUKA</name>
<dbReference type="AlphaFoldDB" id="A0A0M0JYZ1"/>
<protein>
    <submittedName>
        <fullName evidence="2">Karyopherin-beta 3 variant</fullName>
    </submittedName>
</protein>
<reference evidence="3" key="1">
    <citation type="journal article" date="2015" name="PLoS Genet.">
        <title>Genome Sequence and Transcriptome Analyses of Chrysochromulina tobin: Metabolic Tools for Enhanced Algal Fitness in the Prominent Order Prymnesiales (Haptophyceae).</title>
        <authorList>
            <person name="Hovde B.T."/>
            <person name="Deodato C.R."/>
            <person name="Hunsperger H.M."/>
            <person name="Ryken S.A."/>
            <person name="Yost W."/>
            <person name="Jha R.K."/>
            <person name="Patterson J."/>
            <person name="Monnat R.J. Jr."/>
            <person name="Barlow S.B."/>
            <person name="Starkenburg S.R."/>
            <person name="Cattolico R.A."/>
        </authorList>
    </citation>
    <scope>NUCLEOTIDE SEQUENCE</scope>
    <source>
        <strain evidence="3">CCMP291</strain>
    </source>
</reference>
<feature type="non-terminal residue" evidence="2">
    <location>
        <position position="831"/>
    </location>
</feature>
<evidence type="ECO:0000256" key="1">
    <source>
        <dbReference type="SAM" id="MobiDB-lite"/>
    </source>
</evidence>
<dbReference type="EMBL" id="JWZX01001932">
    <property type="protein sequence ID" value="KOO31789.1"/>
    <property type="molecule type" value="Genomic_DNA"/>
</dbReference>
<accession>A0A0M0JYZ1</accession>
<proteinExistence type="predicted"/>
<comment type="caution">
    <text evidence="2">The sequence shown here is derived from an EMBL/GenBank/DDBJ whole genome shotgun (WGS) entry which is preliminary data.</text>
</comment>
<keyword evidence="3" id="KW-1185">Reference proteome</keyword>